<organism evidence="4 5">
    <name type="scientific">Aureliella helgolandensis</name>
    <dbReference type="NCBI Taxonomy" id="2527968"/>
    <lineage>
        <taxon>Bacteria</taxon>
        <taxon>Pseudomonadati</taxon>
        <taxon>Planctomycetota</taxon>
        <taxon>Planctomycetia</taxon>
        <taxon>Pirellulales</taxon>
        <taxon>Pirellulaceae</taxon>
        <taxon>Aureliella</taxon>
    </lineage>
</organism>
<keyword evidence="5" id="KW-1185">Reference proteome</keyword>
<dbReference type="InterPro" id="IPR052173">
    <property type="entry name" value="Beta-lactam_resp_regulator"/>
</dbReference>
<dbReference type="AlphaFoldDB" id="A0A518G4V3"/>
<gene>
    <name evidence="4" type="primary">blaR1_2</name>
    <name evidence="4" type="ORF">Q31a_19270</name>
</gene>
<keyword evidence="2" id="KW-0812">Transmembrane</keyword>
<dbReference type="EMBL" id="CP036298">
    <property type="protein sequence ID" value="QDV23624.1"/>
    <property type="molecule type" value="Genomic_DNA"/>
</dbReference>
<sequence>MSDWSIAFVWCVVQVTVLASIALAGMYWFERRDARVGTRVCNGMILLMLATTCCVIAPLTPSSLPSPAFTSSENTSETGDSEDHKSSAAIQDASFWVDFDWIRARISSGTNSSARPIAELSGYFWLLATVILLSLLIGIVRLFLAASFVWCLRKNAKAIKDDSLQDHARRLAVRMNINATVKLLESPKLRCAAAFGWGETAIVLPESWAHWSDEERSAVIAHELAHLSRQDCWWRAFAALLQTIHAYHPLVYLLSRHLALLQELAADRLAAEAIGSSRVYLRVLTQLALRQDDHSSIRATGSLLPVFSGELIRRIKMLNHQQNSRKSASSHLGGAMAALLLLMSGSGVVGLRAFAQSPQNEPVARVARVSKIKIDTGSNEPVTQRLMRNNQHGMFVIQLDQLMQQPTLATMINAVVAEMASLGPNANADWIQALGGLENIEFIAARPVLSVHNRKDPDTQKTTGSIAFGGRLFVLQLKTNRNLDQWISECVPDAERQSHLGAEYYQLPVIPALGPMPVCVAQLPGDESSIVFGMSELRLVESEPKFAGAPTELCEFLAGKSDSIDADANRWNQDWTELSGGTISLICSDKEIAGTQDWNHERLDCFKHARTFGVRFDFPLDSDRFRVKILLGCDDESSALKAMSALQTRYAEMSQELEEQCREENFAGEPSERVEFAALVTAAKQIISLKPRLVHLEDERVNVVLNVDINASNQLAAYAWLFFLGIM</sequence>
<dbReference type="Pfam" id="PF05569">
    <property type="entry name" value="Peptidase_M56"/>
    <property type="match status" value="1"/>
</dbReference>
<feature type="transmembrane region" description="Helical" evidence="2">
    <location>
        <begin position="123"/>
        <end position="152"/>
    </location>
</feature>
<feature type="transmembrane region" description="Helical" evidence="2">
    <location>
        <begin position="332"/>
        <end position="355"/>
    </location>
</feature>
<dbReference type="CDD" id="cd07341">
    <property type="entry name" value="M56_BlaR1_MecR1_like"/>
    <property type="match status" value="1"/>
</dbReference>
<dbReference type="PANTHER" id="PTHR34978:SF3">
    <property type="entry name" value="SLR0241 PROTEIN"/>
    <property type="match status" value="1"/>
</dbReference>
<feature type="region of interest" description="Disordered" evidence="1">
    <location>
        <begin position="66"/>
        <end position="87"/>
    </location>
</feature>
<evidence type="ECO:0000256" key="1">
    <source>
        <dbReference type="SAM" id="MobiDB-lite"/>
    </source>
</evidence>
<keyword evidence="2" id="KW-1133">Transmembrane helix</keyword>
<evidence type="ECO:0000256" key="2">
    <source>
        <dbReference type="SAM" id="Phobius"/>
    </source>
</evidence>
<feature type="domain" description="Peptidase M56" evidence="3">
    <location>
        <begin position="53"/>
        <end position="318"/>
    </location>
</feature>
<dbReference type="KEGG" id="ahel:Q31a_19270"/>
<evidence type="ECO:0000313" key="4">
    <source>
        <dbReference type="EMBL" id="QDV23624.1"/>
    </source>
</evidence>
<keyword evidence="2" id="KW-0472">Membrane</keyword>
<evidence type="ECO:0000313" key="5">
    <source>
        <dbReference type="Proteomes" id="UP000318017"/>
    </source>
</evidence>
<protein>
    <submittedName>
        <fullName evidence="4">Regulatory protein BlaR1</fullName>
    </submittedName>
</protein>
<dbReference type="OrthoDB" id="280643at2"/>
<reference evidence="4 5" key="1">
    <citation type="submission" date="2019-02" db="EMBL/GenBank/DDBJ databases">
        <title>Deep-cultivation of Planctomycetes and their phenomic and genomic characterization uncovers novel biology.</title>
        <authorList>
            <person name="Wiegand S."/>
            <person name="Jogler M."/>
            <person name="Boedeker C."/>
            <person name="Pinto D."/>
            <person name="Vollmers J."/>
            <person name="Rivas-Marin E."/>
            <person name="Kohn T."/>
            <person name="Peeters S.H."/>
            <person name="Heuer A."/>
            <person name="Rast P."/>
            <person name="Oberbeckmann S."/>
            <person name="Bunk B."/>
            <person name="Jeske O."/>
            <person name="Meyerdierks A."/>
            <person name="Storesund J.E."/>
            <person name="Kallscheuer N."/>
            <person name="Luecker S."/>
            <person name="Lage O.M."/>
            <person name="Pohl T."/>
            <person name="Merkel B.J."/>
            <person name="Hornburger P."/>
            <person name="Mueller R.-W."/>
            <person name="Bruemmer F."/>
            <person name="Labrenz M."/>
            <person name="Spormann A.M."/>
            <person name="Op den Camp H."/>
            <person name="Overmann J."/>
            <person name="Amann R."/>
            <person name="Jetten M.S.M."/>
            <person name="Mascher T."/>
            <person name="Medema M.H."/>
            <person name="Devos D.P."/>
            <person name="Kaster A.-K."/>
            <person name="Ovreas L."/>
            <person name="Rohde M."/>
            <person name="Galperin M.Y."/>
            <person name="Jogler C."/>
        </authorList>
    </citation>
    <scope>NUCLEOTIDE SEQUENCE [LARGE SCALE GENOMIC DNA]</scope>
    <source>
        <strain evidence="4 5">Q31a</strain>
    </source>
</reference>
<feature type="transmembrane region" description="Helical" evidence="2">
    <location>
        <begin position="6"/>
        <end position="28"/>
    </location>
</feature>
<feature type="transmembrane region" description="Helical" evidence="2">
    <location>
        <begin position="40"/>
        <end position="59"/>
    </location>
</feature>
<dbReference type="RefSeq" id="WP_145076671.1">
    <property type="nucleotide sequence ID" value="NZ_CP036298.1"/>
</dbReference>
<accession>A0A518G4V3</accession>
<dbReference type="InterPro" id="IPR008756">
    <property type="entry name" value="Peptidase_M56"/>
</dbReference>
<dbReference type="Gene3D" id="3.30.2010.10">
    <property type="entry name" value="Metalloproteases ('zincins'), catalytic domain"/>
    <property type="match status" value="1"/>
</dbReference>
<evidence type="ECO:0000259" key="3">
    <source>
        <dbReference type="Pfam" id="PF05569"/>
    </source>
</evidence>
<proteinExistence type="predicted"/>
<dbReference type="PANTHER" id="PTHR34978">
    <property type="entry name" value="POSSIBLE SENSOR-TRANSDUCER PROTEIN BLAR"/>
    <property type="match status" value="1"/>
</dbReference>
<name>A0A518G4V3_9BACT</name>
<dbReference type="Proteomes" id="UP000318017">
    <property type="component" value="Chromosome"/>
</dbReference>